<organism evidence="3 4">
    <name type="scientific">Linnemannia schmuckeri</name>
    <dbReference type="NCBI Taxonomy" id="64567"/>
    <lineage>
        <taxon>Eukaryota</taxon>
        <taxon>Fungi</taxon>
        <taxon>Fungi incertae sedis</taxon>
        <taxon>Mucoromycota</taxon>
        <taxon>Mortierellomycotina</taxon>
        <taxon>Mortierellomycetes</taxon>
        <taxon>Mortierellales</taxon>
        <taxon>Mortierellaceae</taxon>
        <taxon>Linnemannia</taxon>
    </lineage>
</organism>
<evidence type="ECO:0000256" key="1">
    <source>
        <dbReference type="SAM" id="MobiDB-lite"/>
    </source>
</evidence>
<feature type="region of interest" description="Disordered" evidence="1">
    <location>
        <begin position="90"/>
        <end position="121"/>
    </location>
</feature>
<evidence type="ECO:0000313" key="3">
    <source>
        <dbReference type="EMBL" id="KAF9150779.1"/>
    </source>
</evidence>
<evidence type="ECO:0008006" key="5">
    <source>
        <dbReference type="Google" id="ProtNLM"/>
    </source>
</evidence>
<protein>
    <recommendedName>
        <fullName evidence="5">Secreted protein</fullName>
    </recommendedName>
</protein>
<feature type="chain" id="PRO_5040403972" description="Secreted protein" evidence="2">
    <location>
        <begin position="33"/>
        <end position="328"/>
    </location>
</feature>
<feature type="signal peptide" evidence="2">
    <location>
        <begin position="1"/>
        <end position="32"/>
    </location>
</feature>
<keyword evidence="2" id="KW-0732">Signal</keyword>
<evidence type="ECO:0000256" key="2">
    <source>
        <dbReference type="SAM" id="SignalP"/>
    </source>
</evidence>
<dbReference type="AlphaFoldDB" id="A0A9P5S148"/>
<reference evidence="3" key="1">
    <citation type="journal article" date="2020" name="Fungal Divers.">
        <title>Resolving the Mortierellaceae phylogeny through synthesis of multi-gene phylogenetics and phylogenomics.</title>
        <authorList>
            <person name="Vandepol N."/>
            <person name="Liber J."/>
            <person name="Desiro A."/>
            <person name="Na H."/>
            <person name="Kennedy M."/>
            <person name="Barry K."/>
            <person name="Grigoriev I.V."/>
            <person name="Miller A.N."/>
            <person name="O'Donnell K."/>
            <person name="Stajich J.E."/>
            <person name="Bonito G."/>
        </authorList>
    </citation>
    <scope>NUCLEOTIDE SEQUENCE</scope>
    <source>
        <strain evidence="3">NRRL 6426</strain>
    </source>
</reference>
<gene>
    <name evidence="3" type="ORF">BG015_007401</name>
</gene>
<comment type="caution">
    <text evidence="3">The sequence shown here is derived from an EMBL/GenBank/DDBJ whole genome shotgun (WGS) entry which is preliminary data.</text>
</comment>
<keyword evidence="4" id="KW-1185">Reference proteome</keyword>
<dbReference type="EMBL" id="JAAAUQ010000382">
    <property type="protein sequence ID" value="KAF9150779.1"/>
    <property type="molecule type" value="Genomic_DNA"/>
</dbReference>
<feature type="non-terminal residue" evidence="3">
    <location>
        <position position="1"/>
    </location>
</feature>
<name>A0A9P5S148_9FUNG</name>
<sequence length="328" mass="36123">MLPFSRSPIRLACIAALFLSGIVTHVSPIVAGDEVISGMNVLVVEKHATGHHRYIVSQKHHSEKKNKHGHINAVKENANEHLGAIDLHSHHHHGRHHHRHGHHLRKHHHHCKHGKKGHHGHKKHHHAVFGILICQNKTISAVYCPTGTLMRPGAELRTLAQLYAANIPDALAAMNNNMPKPIPFVNNTFSKTLAYYDVIEMQLPCPSPAYADIAVALRQLTCSDRKLMTGTFNIYHYGTEKVMNLELRNTGGNGNCSHNFWADKCTSTGTFCGIDLFGCDTVDDGLYSCSTIGQKPRLLEICPLGGCVPVPFSNGPSHCRHGDCECAG</sequence>
<dbReference type="Proteomes" id="UP000748756">
    <property type="component" value="Unassembled WGS sequence"/>
</dbReference>
<dbReference type="OrthoDB" id="2448174at2759"/>
<accession>A0A9P5S148</accession>
<proteinExistence type="predicted"/>
<evidence type="ECO:0000313" key="4">
    <source>
        <dbReference type="Proteomes" id="UP000748756"/>
    </source>
</evidence>